<reference evidence="1" key="1">
    <citation type="journal article" date="2020" name="G3 (Bethesda)">
        <title>High-Quality Assemblies for Three Invasive Social Wasps from the &lt;i&gt;Vespula&lt;/i&gt; Genus.</title>
        <authorList>
            <person name="Harrop T.W.R."/>
            <person name="Guhlin J."/>
            <person name="McLaughlin G.M."/>
            <person name="Permina E."/>
            <person name="Stockwell P."/>
            <person name="Gilligan J."/>
            <person name="Le Lec M.F."/>
            <person name="Gruber M.A.M."/>
            <person name="Quinn O."/>
            <person name="Lovegrove M."/>
            <person name="Duncan E.J."/>
            <person name="Remnant E.J."/>
            <person name="Van Eeckhoven J."/>
            <person name="Graham B."/>
            <person name="Knapp R.A."/>
            <person name="Langford K.W."/>
            <person name="Kronenberg Z."/>
            <person name="Press M.O."/>
            <person name="Eacker S.M."/>
            <person name="Wilson-Rankin E.E."/>
            <person name="Purcell J."/>
            <person name="Lester P.J."/>
            <person name="Dearden P.K."/>
        </authorList>
    </citation>
    <scope>NUCLEOTIDE SEQUENCE</scope>
    <source>
        <strain evidence="1">Volc-1</strain>
    </source>
</reference>
<comment type="caution">
    <text evidence="1">The sequence shown here is derived from an EMBL/GenBank/DDBJ whole genome shotgun (WGS) entry which is preliminary data.</text>
</comment>
<dbReference type="Proteomes" id="UP000600918">
    <property type="component" value="Unassembled WGS sequence"/>
</dbReference>
<protein>
    <submittedName>
        <fullName evidence="1">Uncharacterized protein</fullName>
    </submittedName>
</protein>
<gene>
    <name evidence="1" type="ORF">H0235_004956</name>
</gene>
<dbReference type="AlphaFoldDB" id="A0A834UDG9"/>
<evidence type="ECO:0000313" key="1">
    <source>
        <dbReference type="EMBL" id="KAF7432032.1"/>
    </source>
</evidence>
<name>A0A834UDG9_VESPE</name>
<organism evidence="1 2">
    <name type="scientific">Vespula pensylvanica</name>
    <name type="common">Western yellow jacket</name>
    <name type="synonym">Wasp</name>
    <dbReference type="NCBI Taxonomy" id="30213"/>
    <lineage>
        <taxon>Eukaryota</taxon>
        <taxon>Metazoa</taxon>
        <taxon>Ecdysozoa</taxon>
        <taxon>Arthropoda</taxon>
        <taxon>Hexapoda</taxon>
        <taxon>Insecta</taxon>
        <taxon>Pterygota</taxon>
        <taxon>Neoptera</taxon>
        <taxon>Endopterygota</taxon>
        <taxon>Hymenoptera</taxon>
        <taxon>Apocrita</taxon>
        <taxon>Aculeata</taxon>
        <taxon>Vespoidea</taxon>
        <taxon>Vespidae</taxon>
        <taxon>Vespinae</taxon>
        <taxon>Vespula</taxon>
    </lineage>
</organism>
<evidence type="ECO:0000313" key="2">
    <source>
        <dbReference type="Proteomes" id="UP000600918"/>
    </source>
</evidence>
<dbReference type="EMBL" id="JACSDY010000003">
    <property type="protein sequence ID" value="KAF7432032.1"/>
    <property type="molecule type" value="Genomic_DNA"/>
</dbReference>
<accession>A0A834UDG9</accession>
<sequence length="70" mass="8223">MRNNTRWETMSDNERETWVDMAGRRDMPTKKFNSILDVLARDAKQLRGESKTVWSTIQADWSGCSCNRKL</sequence>
<keyword evidence="2" id="KW-1185">Reference proteome</keyword>
<proteinExistence type="predicted"/>